<evidence type="ECO:0000313" key="2">
    <source>
        <dbReference type="EMBL" id="AXV05513.1"/>
    </source>
</evidence>
<dbReference type="InterPro" id="IPR029058">
    <property type="entry name" value="AB_hydrolase_fold"/>
</dbReference>
<dbReference type="OrthoDB" id="8871309at2"/>
<keyword evidence="3" id="KW-1185">Reference proteome</keyword>
<evidence type="ECO:0000259" key="1">
    <source>
        <dbReference type="Pfam" id="PF00561"/>
    </source>
</evidence>
<organism evidence="2 3">
    <name type="scientific">Euzebya pacifica</name>
    <dbReference type="NCBI Taxonomy" id="1608957"/>
    <lineage>
        <taxon>Bacteria</taxon>
        <taxon>Bacillati</taxon>
        <taxon>Actinomycetota</taxon>
        <taxon>Nitriliruptoria</taxon>
        <taxon>Euzebyales</taxon>
    </lineage>
</organism>
<dbReference type="AlphaFoldDB" id="A0A346XTG6"/>
<dbReference type="GO" id="GO:0003824">
    <property type="term" value="F:catalytic activity"/>
    <property type="evidence" value="ECO:0007669"/>
    <property type="project" value="UniProtKB-ARBA"/>
</dbReference>
<protein>
    <submittedName>
        <fullName evidence="2">Putative secreted lipase</fullName>
    </submittedName>
</protein>
<name>A0A346XTG6_9ACTN</name>
<dbReference type="KEGG" id="euz:DVS28_a0812"/>
<accession>A0A346XTG6</accession>
<dbReference type="InterPro" id="IPR000073">
    <property type="entry name" value="AB_hydrolase_1"/>
</dbReference>
<dbReference type="PANTHER" id="PTHR37946">
    <property type="entry name" value="SLL1969 PROTEIN"/>
    <property type="match status" value="1"/>
</dbReference>
<dbReference type="EMBL" id="CP031165">
    <property type="protein sequence ID" value="AXV05513.1"/>
    <property type="molecule type" value="Genomic_DNA"/>
</dbReference>
<proteinExistence type="predicted"/>
<dbReference type="SUPFAM" id="SSF53474">
    <property type="entry name" value="alpha/beta-Hydrolases"/>
    <property type="match status" value="1"/>
</dbReference>
<dbReference type="SMR" id="A0A346XTG6"/>
<dbReference type="Pfam" id="PF00561">
    <property type="entry name" value="Abhydrolase_1"/>
    <property type="match status" value="1"/>
</dbReference>
<dbReference type="Proteomes" id="UP000264006">
    <property type="component" value="Chromosome"/>
</dbReference>
<dbReference type="Gene3D" id="3.40.50.1820">
    <property type="entry name" value="alpha/beta hydrolase"/>
    <property type="match status" value="1"/>
</dbReference>
<dbReference type="PANTHER" id="PTHR37946:SF1">
    <property type="entry name" value="SLL1969 PROTEIN"/>
    <property type="match status" value="1"/>
</dbReference>
<evidence type="ECO:0000313" key="3">
    <source>
        <dbReference type="Proteomes" id="UP000264006"/>
    </source>
</evidence>
<feature type="domain" description="AB hydrolase-1" evidence="1">
    <location>
        <begin position="77"/>
        <end position="174"/>
    </location>
</feature>
<reference evidence="2 3" key="1">
    <citation type="submission" date="2018-09" db="EMBL/GenBank/DDBJ databases">
        <title>Complete genome sequence of Euzebya sp. DY32-46 isolated from seawater of Pacific Ocean.</title>
        <authorList>
            <person name="Xu L."/>
            <person name="Wu Y.-H."/>
            <person name="Xu X.-W."/>
        </authorList>
    </citation>
    <scope>NUCLEOTIDE SEQUENCE [LARGE SCALE GENOMIC DNA]</scope>
    <source>
        <strain evidence="2 3">DY32-46</strain>
    </source>
</reference>
<gene>
    <name evidence="2" type="ORF">DVS28_a0812</name>
</gene>
<sequence length="314" mass="34145">MEAEYDDLSHLRRQAAVALRSLLRPGTYIGTVRELALTAVHAAAYPMGMARDANRRSTPLGQDAPDAVTDSETANMPIILVHGWIHNRSAFLGINRVLRKAGFRHIHAFDYNPLTYDIPEIAGMLAAEVDRVRSISGADKVMIVGHSMGGVVSRYYVQQLGGHDTVDTVITLGSPHRGTYAAYLAPGSSGPQMRPGHTLMRKLEETARPSDVRWIAVYSDLDMLIVPGVSAKLVHPALRAHNVKVDDLGHLSLLLSGEVMRTVVGHLSDRTLNRPEPLEDVHPLPERSTRTLRVVPPVVDAEPASPPGDLAAEA</sequence>